<evidence type="ECO:0000313" key="2">
    <source>
        <dbReference type="EMBL" id="KAK9907244.1"/>
    </source>
</evidence>
<organism evidence="2 3">
    <name type="scientific">Rubus argutus</name>
    <name type="common">Southern blackberry</name>
    <dbReference type="NCBI Taxonomy" id="59490"/>
    <lineage>
        <taxon>Eukaryota</taxon>
        <taxon>Viridiplantae</taxon>
        <taxon>Streptophyta</taxon>
        <taxon>Embryophyta</taxon>
        <taxon>Tracheophyta</taxon>
        <taxon>Spermatophyta</taxon>
        <taxon>Magnoliopsida</taxon>
        <taxon>eudicotyledons</taxon>
        <taxon>Gunneridae</taxon>
        <taxon>Pentapetalae</taxon>
        <taxon>rosids</taxon>
        <taxon>fabids</taxon>
        <taxon>Rosales</taxon>
        <taxon>Rosaceae</taxon>
        <taxon>Rosoideae</taxon>
        <taxon>Rosoideae incertae sedis</taxon>
        <taxon>Rubus</taxon>
    </lineage>
</organism>
<name>A0AAW1VTR2_RUBAR</name>
<accession>A0AAW1VTR2</accession>
<keyword evidence="3" id="KW-1185">Reference proteome</keyword>
<dbReference type="AlphaFoldDB" id="A0AAW1VTR2"/>
<protein>
    <submittedName>
        <fullName evidence="2">Uncharacterized protein</fullName>
    </submittedName>
</protein>
<dbReference type="EMBL" id="JBEDUW010000021">
    <property type="protein sequence ID" value="KAK9907244.1"/>
    <property type="molecule type" value="Genomic_DNA"/>
</dbReference>
<feature type="compositionally biased region" description="Basic and acidic residues" evidence="1">
    <location>
        <begin position="1"/>
        <end position="20"/>
    </location>
</feature>
<dbReference type="Proteomes" id="UP001457282">
    <property type="component" value="Unassembled WGS sequence"/>
</dbReference>
<proteinExistence type="predicted"/>
<evidence type="ECO:0000313" key="3">
    <source>
        <dbReference type="Proteomes" id="UP001457282"/>
    </source>
</evidence>
<feature type="region of interest" description="Disordered" evidence="1">
    <location>
        <begin position="1"/>
        <end position="23"/>
    </location>
</feature>
<gene>
    <name evidence="2" type="ORF">M0R45_000974</name>
</gene>
<reference evidence="2 3" key="1">
    <citation type="journal article" date="2023" name="G3 (Bethesda)">
        <title>A chromosome-length genome assembly and annotation of blackberry (Rubus argutus, cv. 'Hillquist').</title>
        <authorList>
            <person name="Bruna T."/>
            <person name="Aryal R."/>
            <person name="Dudchenko O."/>
            <person name="Sargent D.J."/>
            <person name="Mead D."/>
            <person name="Buti M."/>
            <person name="Cavallini A."/>
            <person name="Hytonen T."/>
            <person name="Andres J."/>
            <person name="Pham M."/>
            <person name="Weisz D."/>
            <person name="Mascagni F."/>
            <person name="Usai G."/>
            <person name="Natali L."/>
            <person name="Bassil N."/>
            <person name="Fernandez G.E."/>
            <person name="Lomsadze A."/>
            <person name="Armour M."/>
            <person name="Olukolu B."/>
            <person name="Poorten T."/>
            <person name="Britton C."/>
            <person name="Davik J."/>
            <person name="Ashrafi H."/>
            <person name="Aiden E.L."/>
            <person name="Borodovsky M."/>
            <person name="Worthington M."/>
        </authorList>
    </citation>
    <scope>NUCLEOTIDE SEQUENCE [LARGE SCALE GENOMIC DNA]</scope>
    <source>
        <strain evidence="2">PI 553951</strain>
    </source>
</reference>
<sequence>MAEERKLRIHGDRSVKRSAEAQKPGLDSIEELGELACAGGFVVDYCLGILEHLDMVAKDDGGSNDFL</sequence>
<comment type="caution">
    <text evidence="2">The sequence shown here is derived from an EMBL/GenBank/DDBJ whole genome shotgun (WGS) entry which is preliminary data.</text>
</comment>
<evidence type="ECO:0000256" key="1">
    <source>
        <dbReference type="SAM" id="MobiDB-lite"/>
    </source>
</evidence>